<dbReference type="GO" id="GO:0140098">
    <property type="term" value="F:catalytic activity, acting on RNA"/>
    <property type="evidence" value="ECO:0007669"/>
    <property type="project" value="UniProtKB-ARBA"/>
</dbReference>
<feature type="domain" description="Pseudouridine synthase RsuA/RluA-like" evidence="1">
    <location>
        <begin position="394"/>
        <end position="546"/>
    </location>
</feature>
<evidence type="ECO:0000259" key="1">
    <source>
        <dbReference type="Pfam" id="PF00849"/>
    </source>
</evidence>
<keyword evidence="3" id="KW-1185">Reference proteome</keyword>
<dbReference type="SUPFAM" id="SSF55120">
    <property type="entry name" value="Pseudouridine synthase"/>
    <property type="match status" value="1"/>
</dbReference>
<gene>
    <name evidence="2" type="ordered locus">Sden_0688</name>
</gene>
<dbReference type="CDD" id="cd02869">
    <property type="entry name" value="PseudoU_synth_RluA_like"/>
    <property type="match status" value="1"/>
</dbReference>
<evidence type="ECO:0000313" key="2">
    <source>
        <dbReference type="EMBL" id="ABE53978.1"/>
    </source>
</evidence>
<dbReference type="InterPro" id="IPR006224">
    <property type="entry name" value="PsdUridine_synth_RluA-like_CS"/>
</dbReference>
<dbReference type="PANTHER" id="PTHR21600:SF89">
    <property type="entry name" value="RIBOSOMAL LARGE SUBUNIT PSEUDOURIDINE SYNTHASE A"/>
    <property type="match status" value="1"/>
</dbReference>
<dbReference type="InterPro" id="IPR050188">
    <property type="entry name" value="RluA_PseudoU_synthase"/>
</dbReference>
<reference evidence="2 3" key="1">
    <citation type="submission" date="2006-03" db="EMBL/GenBank/DDBJ databases">
        <title>Complete sequence of Shewanella denitrificans OS217.</title>
        <authorList>
            <consortium name="US DOE Joint Genome Institute"/>
            <person name="Copeland A."/>
            <person name="Lucas S."/>
            <person name="Lapidus A."/>
            <person name="Barry K."/>
            <person name="Detter J.C."/>
            <person name="Glavina del Rio T."/>
            <person name="Hammon N."/>
            <person name="Israni S."/>
            <person name="Dalin E."/>
            <person name="Tice H."/>
            <person name="Pitluck S."/>
            <person name="Brettin T."/>
            <person name="Bruce D."/>
            <person name="Han C."/>
            <person name="Tapia R."/>
            <person name="Gilna P."/>
            <person name="Kiss H."/>
            <person name="Schmutz J."/>
            <person name="Larimer F."/>
            <person name="Land M."/>
            <person name="Hauser L."/>
            <person name="Kyrpides N."/>
            <person name="Lykidis A."/>
            <person name="Richardson P."/>
        </authorList>
    </citation>
    <scope>NUCLEOTIDE SEQUENCE [LARGE SCALE GENOMIC DNA]</scope>
    <source>
        <strain evidence="3">OS217 / ATCC BAA-1090 / DSM 15013</strain>
    </source>
</reference>
<dbReference type="GO" id="GO:0009982">
    <property type="term" value="F:pseudouridine synthase activity"/>
    <property type="evidence" value="ECO:0007669"/>
    <property type="project" value="InterPro"/>
</dbReference>
<dbReference type="KEGG" id="sdn:Sden_0688"/>
<dbReference type="Pfam" id="PF00849">
    <property type="entry name" value="PseudoU_synth_2"/>
    <property type="match status" value="1"/>
</dbReference>
<dbReference type="InterPro" id="IPR006145">
    <property type="entry name" value="PsdUridine_synth_RsuA/RluA"/>
</dbReference>
<protein>
    <submittedName>
        <fullName evidence="2">Pseudouridine synthase</fullName>
    </submittedName>
</protein>
<dbReference type="PANTHER" id="PTHR21600">
    <property type="entry name" value="MITOCHONDRIAL RNA PSEUDOURIDINE SYNTHASE"/>
    <property type="match status" value="1"/>
</dbReference>
<dbReference type="GO" id="GO:0000455">
    <property type="term" value="P:enzyme-directed rRNA pseudouridine synthesis"/>
    <property type="evidence" value="ECO:0007669"/>
    <property type="project" value="TreeGrafter"/>
</dbReference>
<accession>Q12RE8</accession>
<dbReference type="Gene3D" id="3.30.2350.10">
    <property type="entry name" value="Pseudouridine synthase"/>
    <property type="match status" value="1"/>
</dbReference>
<evidence type="ECO:0000313" key="3">
    <source>
        <dbReference type="Proteomes" id="UP000001982"/>
    </source>
</evidence>
<dbReference type="PROSITE" id="PS01129">
    <property type="entry name" value="PSI_RLU"/>
    <property type="match status" value="1"/>
</dbReference>
<dbReference type="GO" id="GO:0003723">
    <property type="term" value="F:RNA binding"/>
    <property type="evidence" value="ECO:0007669"/>
    <property type="project" value="InterPro"/>
</dbReference>
<dbReference type="Proteomes" id="UP000001982">
    <property type="component" value="Chromosome"/>
</dbReference>
<proteinExistence type="predicted"/>
<sequence length="593" mass="66728">MPMAQETKRQADQSRLPLPLLMPPTPETFMPSIPTCFTPFNAAIDHHPLPERFTFPFYYQPHPLCILAAEELQQHLLQQTQWQHNFGLTGDKHNVIGKMFGVMLVQNSQGELGYLAAFSGKLANSNHLPGFVPPVFDMLEQDDFFLAENRLINEINQQIEKKEQDSELHRLSQLKCQLVQAATAALNAQRDIMIQGRKHRKAQRAALAAAPQSAQTPAAELELNQQSVAEKLQLRDLKLSWDKRIDSVSTELNALNDALQALKLERKQRSGALQQRLFSQYTFLNANGAHKSLGDIFAATVERTPPAGAGECAAPKLLHYAYSHSLTPLAMAEFWWGTPPKSQVRRHGQFYPACLRKCHPILSHMLEGLKVDPNPLLENPADDKQITVIYQDEHLLVISKPAEFLSVPGKNISDSVHTRIIRDFPSASGPIIVHRLDMSTSGLMVIALNKEAHESLQKQFILRTVTKRYIALLDGLLPNRTAGDEGIISLPLRGDLDDRPRQLVCHEHGKSAETRWQIIDIQQGRTKVFLYPKTGRTHQLRVHCAHSQGLHLPIVGDDHYGVRASRLHLHAESLSFTHPQSREALHFQLDADF</sequence>
<dbReference type="InterPro" id="IPR020103">
    <property type="entry name" value="PsdUridine_synth_cat_dom_sf"/>
</dbReference>
<dbReference type="AlphaFoldDB" id="Q12RE8"/>
<organism evidence="2 3">
    <name type="scientific">Shewanella denitrificans (strain OS217 / ATCC BAA-1090 / DSM 15013)</name>
    <dbReference type="NCBI Taxonomy" id="318161"/>
    <lineage>
        <taxon>Bacteria</taxon>
        <taxon>Pseudomonadati</taxon>
        <taxon>Pseudomonadota</taxon>
        <taxon>Gammaproteobacteria</taxon>
        <taxon>Alteromonadales</taxon>
        <taxon>Shewanellaceae</taxon>
        <taxon>Shewanella</taxon>
    </lineage>
</organism>
<dbReference type="HOGENOM" id="CLU_037416_0_0_6"/>
<dbReference type="eggNOG" id="COG0564">
    <property type="taxonomic scope" value="Bacteria"/>
</dbReference>
<dbReference type="EMBL" id="CP000302">
    <property type="protein sequence ID" value="ABE53978.1"/>
    <property type="molecule type" value="Genomic_DNA"/>
</dbReference>
<name>Q12RE8_SHEDO</name>
<dbReference type="STRING" id="318161.Sden_0688"/>